<evidence type="ECO:0000313" key="1">
    <source>
        <dbReference type="Proteomes" id="UP000887580"/>
    </source>
</evidence>
<dbReference type="WBParaSite" id="PS1159_v2.g15457.t2">
    <property type="protein sequence ID" value="PS1159_v2.g15457.t2"/>
    <property type="gene ID" value="PS1159_v2.g15457"/>
</dbReference>
<accession>A0AC35FCL9</accession>
<name>A0AC35FCL9_9BILA</name>
<proteinExistence type="predicted"/>
<reference evidence="2" key="1">
    <citation type="submission" date="2022-11" db="UniProtKB">
        <authorList>
            <consortium name="WormBaseParasite"/>
        </authorList>
    </citation>
    <scope>IDENTIFICATION</scope>
</reference>
<evidence type="ECO:0000313" key="2">
    <source>
        <dbReference type="WBParaSite" id="PS1159_v2.g15457.t2"/>
    </source>
</evidence>
<sequence>MHSHNSSNHHLSEQRANNLSTAGCSKTSSSQQQPMHRSELQKVLDTEPKGNFKVVGDKKRSGYRVNGICSKLPHLNVVEPLKDPRRFNIKPNEYLRIITFKEPDPVQYAVVSFTSIYSYVTQDKLYDVCSQIFSTNAKEYGIYTYTSDVNMAYIEFPKKTDRINFMNKVIPFADELYNPSEKLFADDLCLKVNYKYYKKTGHFLPPSSRLLKVDQLYERHRKLDPNNEYLLPPEYYFYINEERKRYTEKKERGHHSVTHRPDTSLSTSHIISSNLSSSSSHKPQSSNLQSVQQNSTNVLKNESIEKSLNVLRLENNAKQIASEVPSTNSVKIYQPPVEPKIHYERPPSYTDSNKNGIKREQKLPPAPAERYENITSESDDSNDSEYERRRSFKKQQLFRKSRFSDINSSSPYQNNKNSSTLSHTTSSKQKQSEENPVHQMDVGERLRRIIQNGCSSPSPPKPSPVPSRSRSPPQPRSSLPPPPQPQKSYSNNYRNNNPKWQNRNNNPYFGQKGQNYGMPSYDPYYQPQPFVNPPPPPPPIASPIISPEALLFNELMKASKNAITERVRRAAALKFQADLSTTALKFQADLSTTGRTTAANFMKEHGNAIEPNFKEKIPQSVVSKPPPLLINKPMSKLSEIGPIPKVTPYKSKVEPKPMPRIKPKIKSQSPTPTPPPRVLSSSPDSFSSHTPKAIFSSDSEDSDEEPLQLNKNEKRTSDTPRTNVYKKSNGYHKEEIEKSLKEISPKVPLKLNEKEFKKYDSPKPIPKTSDSNKNHAKQIAEK</sequence>
<dbReference type="Proteomes" id="UP000887580">
    <property type="component" value="Unplaced"/>
</dbReference>
<organism evidence="1 2">
    <name type="scientific">Panagrolaimus sp. PS1159</name>
    <dbReference type="NCBI Taxonomy" id="55785"/>
    <lineage>
        <taxon>Eukaryota</taxon>
        <taxon>Metazoa</taxon>
        <taxon>Ecdysozoa</taxon>
        <taxon>Nematoda</taxon>
        <taxon>Chromadorea</taxon>
        <taxon>Rhabditida</taxon>
        <taxon>Tylenchina</taxon>
        <taxon>Panagrolaimomorpha</taxon>
        <taxon>Panagrolaimoidea</taxon>
        <taxon>Panagrolaimidae</taxon>
        <taxon>Panagrolaimus</taxon>
    </lineage>
</organism>
<protein>
    <submittedName>
        <fullName evidence="2">Uncharacterized protein</fullName>
    </submittedName>
</protein>